<feature type="coiled-coil region" evidence="1">
    <location>
        <begin position="19"/>
        <end position="46"/>
    </location>
</feature>
<gene>
    <name evidence="2" type="ORF">G9Q97_03600</name>
</gene>
<reference evidence="2 3" key="1">
    <citation type="submission" date="2020-03" db="EMBL/GenBank/DDBJ databases">
        <title>Cyclobacterium plantarum sp. nov., a marine bacterium isolated from a coastal-marine wetland.</title>
        <authorList>
            <person name="Sanchez-Porro C."/>
            <person name="Ventosa A."/>
            <person name="Amoozegar M."/>
        </authorList>
    </citation>
    <scope>NUCLEOTIDE SEQUENCE [LARGE SCALE GENOMIC DNA]</scope>
    <source>
        <strain evidence="2 3">GBPx2</strain>
    </source>
</reference>
<evidence type="ECO:0000313" key="2">
    <source>
        <dbReference type="EMBL" id="NHE55896.1"/>
    </source>
</evidence>
<evidence type="ECO:0008006" key="4">
    <source>
        <dbReference type="Google" id="ProtNLM"/>
    </source>
</evidence>
<protein>
    <recommendedName>
        <fullName evidence="4">3-oxoacyl-ACP synthase</fullName>
    </recommendedName>
</protein>
<dbReference type="EMBL" id="JAANYN010000001">
    <property type="protein sequence ID" value="NHE55896.1"/>
    <property type="molecule type" value="Genomic_DNA"/>
</dbReference>
<proteinExistence type="predicted"/>
<dbReference type="RefSeq" id="WP_166143193.1">
    <property type="nucleotide sequence ID" value="NZ_JAANYN010000001.1"/>
</dbReference>
<keyword evidence="1" id="KW-0175">Coiled coil</keyword>
<keyword evidence="3" id="KW-1185">Reference proteome</keyword>
<comment type="caution">
    <text evidence="2">The sequence shown here is derived from an EMBL/GenBank/DDBJ whole genome shotgun (WGS) entry which is preliminary data.</text>
</comment>
<evidence type="ECO:0000256" key="1">
    <source>
        <dbReference type="SAM" id="Coils"/>
    </source>
</evidence>
<organism evidence="2 3">
    <name type="scientific">Cyclobacterium plantarum</name>
    <dbReference type="NCBI Taxonomy" id="2716263"/>
    <lineage>
        <taxon>Bacteria</taxon>
        <taxon>Pseudomonadati</taxon>
        <taxon>Bacteroidota</taxon>
        <taxon>Cytophagia</taxon>
        <taxon>Cytophagales</taxon>
        <taxon>Cyclobacteriaceae</taxon>
        <taxon>Cyclobacterium</taxon>
    </lineage>
</organism>
<sequence>MNFKQDEAGAFETGLAIKRKLQQAALAMVQEKMDDLNDQIAALHEASQSETKSSAGDKYETGRESINQSRSLLEIQLSLIGQWRNKLKKIRIGSISQVSEGALIELSGALIWVAVPLGKLELEGREIQLVSENSPLIQVLVSKREGEGAVFRGQQIEILKIW</sequence>
<dbReference type="Proteomes" id="UP000649799">
    <property type="component" value="Unassembled WGS sequence"/>
</dbReference>
<name>A0ABX0H270_9BACT</name>
<evidence type="ECO:0000313" key="3">
    <source>
        <dbReference type="Proteomes" id="UP000649799"/>
    </source>
</evidence>
<accession>A0ABX0H270</accession>